<evidence type="ECO:0000313" key="10">
    <source>
        <dbReference type="EMBL" id="KAF2681960.1"/>
    </source>
</evidence>
<dbReference type="GO" id="GO:0008270">
    <property type="term" value="F:zinc ion binding"/>
    <property type="evidence" value="ECO:0007669"/>
    <property type="project" value="UniProtKB-KW"/>
</dbReference>
<name>A0A6G1IVF3_9PLEO</name>
<dbReference type="OrthoDB" id="9977870at2759"/>
<dbReference type="InterPro" id="IPR044066">
    <property type="entry name" value="TRIAD_supradom"/>
</dbReference>
<evidence type="ECO:0000256" key="1">
    <source>
        <dbReference type="ARBA" id="ARBA00001798"/>
    </source>
</evidence>
<accession>A0A6G1IVF3</accession>
<evidence type="ECO:0000256" key="3">
    <source>
        <dbReference type="ARBA" id="ARBA00022679"/>
    </source>
</evidence>
<keyword evidence="8" id="KW-0862">Zinc</keyword>
<proteinExistence type="predicted"/>
<feature type="domain" description="RING-type" evidence="9">
    <location>
        <begin position="7"/>
        <end position="214"/>
    </location>
</feature>
<dbReference type="Proteomes" id="UP000799291">
    <property type="component" value="Unassembled WGS sequence"/>
</dbReference>
<dbReference type="EC" id="2.3.2.31" evidence="2"/>
<dbReference type="GO" id="GO:0061630">
    <property type="term" value="F:ubiquitin protein ligase activity"/>
    <property type="evidence" value="ECO:0007669"/>
    <property type="project" value="UniProtKB-EC"/>
</dbReference>
<dbReference type="Pfam" id="PF22191">
    <property type="entry name" value="IBR_1"/>
    <property type="match status" value="1"/>
</dbReference>
<evidence type="ECO:0000256" key="8">
    <source>
        <dbReference type="ARBA" id="ARBA00022833"/>
    </source>
</evidence>
<evidence type="ECO:0000256" key="7">
    <source>
        <dbReference type="ARBA" id="ARBA00022786"/>
    </source>
</evidence>
<organism evidence="10 11">
    <name type="scientific">Lentithecium fluviatile CBS 122367</name>
    <dbReference type="NCBI Taxonomy" id="1168545"/>
    <lineage>
        <taxon>Eukaryota</taxon>
        <taxon>Fungi</taxon>
        <taxon>Dikarya</taxon>
        <taxon>Ascomycota</taxon>
        <taxon>Pezizomycotina</taxon>
        <taxon>Dothideomycetes</taxon>
        <taxon>Pleosporomycetidae</taxon>
        <taxon>Pleosporales</taxon>
        <taxon>Massarineae</taxon>
        <taxon>Lentitheciaceae</taxon>
        <taxon>Lentithecium</taxon>
    </lineage>
</organism>
<dbReference type="EMBL" id="MU005589">
    <property type="protein sequence ID" value="KAF2681960.1"/>
    <property type="molecule type" value="Genomic_DNA"/>
</dbReference>
<keyword evidence="6" id="KW-0863">Zinc-finger</keyword>
<dbReference type="Pfam" id="PF01485">
    <property type="entry name" value="IBR"/>
    <property type="match status" value="1"/>
</dbReference>
<dbReference type="CDD" id="cd20335">
    <property type="entry name" value="BRcat_RBR"/>
    <property type="match status" value="1"/>
</dbReference>
<keyword evidence="4" id="KW-0479">Metal-binding</keyword>
<dbReference type="SUPFAM" id="SSF57850">
    <property type="entry name" value="RING/U-box"/>
    <property type="match status" value="1"/>
</dbReference>
<dbReference type="GO" id="GO:0016567">
    <property type="term" value="P:protein ubiquitination"/>
    <property type="evidence" value="ECO:0007669"/>
    <property type="project" value="InterPro"/>
</dbReference>
<dbReference type="InterPro" id="IPR031127">
    <property type="entry name" value="E3_UB_ligase_RBR"/>
</dbReference>
<gene>
    <name evidence="10" type="ORF">K458DRAFT_489045</name>
</gene>
<evidence type="ECO:0000256" key="6">
    <source>
        <dbReference type="ARBA" id="ARBA00022771"/>
    </source>
</evidence>
<dbReference type="AlphaFoldDB" id="A0A6G1IVF3"/>
<dbReference type="PANTHER" id="PTHR11685">
    <property type="entry name" value="RBR FAMILY RING FINGER AND IBR DOMAIN-CONTAINING"/>
    <property type="match status" value="1"/>
</dbReference>
<dbReference type="InterPro" id="IPR002867">
    <property type="entry name" value="IBR_dom"/>
</dbReference>
<keyword evidence="7" id="KW-0833">Ubl conjugation pathway</keyword>
<reference evidence="10" key="1">
    <citation type="journal article" date="2020" name="Stud. Mycol.">
        <title>101 Dothideomycetes genomes: a test case for predicting lifestyles and emergence of pathogens.</title>
        <authorList>
            <person name="Haridas S."/>
            <person name="Albert R."/>
            <person name="Binder M."/>
            <person name="Bloem J."/>
            <person name="Labutti K."/>
            <person name="Salamov A."/>
            <person name="Andreopoulos B."/>
            <person name="Baker S."/>
            <person name="Barry K."/>
            <person name="Bills G."/>
            <person name="Bluhm B."/>
            <person name="Cannon C."/>
            <person name="Castanera R."/>
            <person name="Culley D."/>
            <person name="Daum C."/>
            <person name="Ezra D."/>
            <person name="Gonzalez J."/>
            <person name="Henrissat B."/>
            <person name="Kuo A."/>
            <person name="Liang C."/>
            <person name="Lipzen A."/>
            <person name="Lutzoni F."/>
            <person name="Magnuson J."/>
            <person name="Mondo S."/>
            <person name="Nolan M."/>
            <person name="Ohm R."/>
            <person name="Pangilinan J."/>
            <person name="Park H.-J."/>
            <person name="Ramirez L."/>
            <person name="Alfaro M."/>
            <person name="Sun H."/>
            <person name="Tritt A."/>
            <person name="Yoshinaga Y."/>
            <person name="Zwiers L.-H."/>
            <person name="Turgeon B."/>
            <person name="Goodwin S."/>
            <person name="Spatafora J."/>
            <person name="Crous P."/>
            <person name="Grigoriev I."/>
        </authorList>
    </citation>
    <scope>NUCLEOTIDE SEQUENCE</scope>
    <source>
        <strain evidence="10">CBS 122367</strain>
    </source>
</reference>
<evidence type="ECO:0000256" key="5">
    <source>
        <dbReference type="ARBA" id="ARBA00022737"/>
    </source>
</evidence>
<comment type="catalytic activity">
    <reaction evidence="1">
        <text>[E2 ubiquitin-conjugating enzyme]-S-ubiquitinyl-L-cysteine + [acceptor protein]-L-lysine = [E2 ubiquitin-conjugating enzyme]-L-cysteine + [acceptor protein]-N(6)-ubiquitinyl-L-lysine.</text>
        <dbReference type="EC" id="2.3.2.31"/>
    </reaction>
</comment>
<keyword evidence="5" id="KW-0677">Repeat</keyword>
<evidence type="ECO:0000256" key="4">
    <source>
        <dbReference type="ARBA" id="ARBA00022723"/>
    </source>
</evidence>
<evidence type="ECO:0000259" key="9">
    <source>
        <dbReference type="PROSITE" id="PS51873"/>
    </source>
</evidence>
<dbReference type="SMART" id="SM00647">
    <property type="entry name" value="IBR"/>
    <property type="match status" value="2"/>
</dbReference>
<evidence type="ECO:0000313" key="11">
    <source>
        <dbReference type="Proteomes" id="UP000799291"/>
    </source>
</evidence>
<dbReference type="CDD" id="cd22584">
    <property type="entry name" value="Rcat_RBR_unk"/>
    <property type="match status" value="1"/>
</dbReference>
<evidence type="ECO:0000256" key="2">
    <source>
        <dbReference type="ARBA" id="ARBA00012251"/>
    </source>
</evidence>
<keyword evidence="11" id="KW-1185">Reference proteome</keyword>
<dbReference type="Gene3D" id="1.20.120.1750">
    <property type="match status" value="1"/>
</dbReference>
<keyword evidence="3" id="KW-0808">Transferase</keyword>
<protein>
    <recommendedName>
        <fullName evidence="2">RBR-type E3 ubiquitin transferase</fullName>
        <ecNumber evidence="2">2.3.2.31</ecNumber>
    </recommendedName>
</protein>
<dbReference type="PROSITE" id="PS51873">
    <property type="entry name" value="TRIAD"/>
    <property type="match status" value="1"/>
</dbReference>
<sequence length="260" mass="29113">MGNSTSKMYKCASCEDVFGKSNVLLDTCGDPGPHAYCRDCVTSFVKFYIAGEAVVPGCYDGPFELESVKPILAPGIVAQFVDKLERDNRQLPESQRHYCSNPRCSAWIKPALVKNGVATCPRQDCNQRACVLCKNEAHDGTCSENEDIQKLKALANKRSWKQCPSCGHMICKDKGCKHMTCRCTYEFCFVCLQQWPCECDQPRGSANAFMPFYVPIPADHYAAMDLGNRDLPQTNPDHFGDEWQGPNEDWSVVYTYTGRA</sequence>